<gene>
    <name evidence="1" type="ORF">GKC89_01510</name>
</gene>
<name>A0A6A8HFM6_9LACO</name>
<dbReference type="EMBL" id="WKOD01000002">
    <property type="protein sequence ID" value="MSA67815.1"/>
    <property type="molecule type" value="Genomic_DNA"/>
</dbReference>
<dbReference type="AlphaFoldDB" id="A0A6A8HFM6"/>
<sequence>MNEEKETLIPVSVEELAALEAMAMLSDCRVIDFRTISDKIDKRAGDDSKSLIGLMSLAYVIFEYKKRGRKGTAQKIFDELKPEIAPLAAELLDDLEEKWREATNE</sequence>
<evidence type="ECO:0000313" key="1">
    <source>
        <dbReference type="EMBL" id="MSA67815.1"/>
    </source>
</evidence>
<proteinExistence type="predicted"/>
<dbReference type="RefSeq" id="WP_154236494.1">
    <property type="nucleotide sequence ID" value="NZ_WKNS01000002.1"/>
</dbReference>
<reference evidence="1" key="1">
    <citation type="journal article" date="2019" name="Nat. Med.">
        <title>A library of human gut bacterial isolates paired with longitudinal multiomics data enables mechanistic microbiome research.</title>
        <authorList>
            <person name="Poyet M."/>
            <person name="Groussin M."/>
            <person name="Gibbons S.M."/>
            <person name="Avila-Pacheco J."/>
            <person name="Jiang X."/>
            <person name="Kearney S.M."/>
            <person name="Perrotta A.R."/>
            <person name="Berdy B."/>
            <person name="Zhao S."/>
            <person name="Lieberman T.D."/>
            <person name="Swanson P.K."/>
            <person name="Smith M."/>
            <person name="Roesemann S."/>
            <person name="Alexander J.E."/>
            <person name="Rich S.A."/>
            <person name="Livny J."/>
            <person name="Vlamakis H."/>
            <person name="Clish C."/>
            <person name="Bullock K."/>
            <person name="Deik A."/>
            <person name="Scott J."/>
            <person name="Pierce K.A."/>
            <person name="Xavier R.J."/>
            <person name="Alm E.J."/>
        </authorList>
    </citation>
    <scope>NUCLEOTIDE SEQUENCE</scope>
    <source>
        <strain evidence="1">BIOML-A18</strain>
    </source>
</reference>
<organism evidence="1">
    <name type="scientific">Ligilactobacillus ruminis</name>
    <dbReference type="NCBI Taxonomy" id="1623"/>
    <lineage>
        <taxon>Bacteria</taxon>
        <taxon>Bacillati</taxon>
        <taxon>Bacillota</taxon>
        <taxon>Bacilli</taxon>
        <taxon>Lactobacillales</taxon>
        <taxon>Lactobacillaceae</taxon>
        <taxon>Ligilactobacillus</taxon>
    </lineage>
</organism>
<comment type="caution">
    <text evidence="1">The sequence shown here is derived from an EMBL/GenBank/DDBJ whole genome shotgun (WGS) entry which is preliminary data.</text>
</comment>
<protein>
    <submittedName>
        <fullName evidence="1">Uncharacterized protein</fullName>
    </submittedName>
</protein>
<accession>A0A6A8HFM6</accession>